<feature type="domain" description="HTH araC/xylS-type" evidence="4">
    <location>
        <begin position="171"/>
        <end position="269"/>
    </location>
</feature>
<gene>
    <name evidence="5" type="ORF">ABN16_07200</name>
</gene>
<dbReference type="EMBL" id="CP012033">
    <property type="protein sequence ID" value="AKP64804.1"/>
    <property type="molecule type" value="Genomic_DNA"/>
</dbReference>
<dbReference type="AlphaFoldDB" id="A0AAC8UWM2"/>
<dbReference type="Gene3D" id="1.10.10.60">
    <property type="entry name" value="Homeodomain-like"/>
    <property type="match status" value="2"/>
</dbReference>
<keyword evidence="3" id="KW-0804">Transcription</keyword>
<dbReference type="RefSeq" id="WP_048734352.1">
    <property type="nucleotide sequence ID" value="NZ_CP012033.1"/>
</dbReference>
<dbReference type="InterPro" id="IPR020449">
    <property type="entry name" value="Tscrpt_reg_AraC-type_HTH"/>
</dbReference>
<dbReference type="InterPro" id="IPR018060">
    <property type="entry name" value="HTH_AraC"/>
</dbReference>
<dbReference type="PANTHER" id="PTHR43280:SF10">
    <property type="entry name" value="REGULATORY PROTEIN POCR"/>
    <property type="match status" value="1"/>
</dbReference>
<dbReference type="SUPFAM" id="SSF51215">
    <property type="entry name" value="Regulatory protein AraC"/>
    <property type="match status" value="1"/>
</dbReference>
<sequence>MPEPNVTFNLEQPPLFFVCGLFEVSNLWRHKPMYQQGNWEVILVLQGKIFLKIEDVMYTVEQGQCFLVPPYQHMVGYHNSPIGTRYIWIHFFPQVSADTQTANPYYTVKIPRQFKMNEPDHLLILAYQILDLARDTQGYPLDAAVLELLLMMGQDYNKQQHLLTENTSIVDNVKVWIDGHLESITNSEDIARTFNFNSIYLNRRFKQQCHVSLYQYVIDRKIDKAKQLLTATEDTIYQISQEVYFKDSKNFSRAFKKRTGLTPSRYRHAFNRKFVNTPSFDPEVPTPERITYVLNQDKKQ</sequence>
<dbReference type="InterPro" id="IPR037923">
    <property type="entry name" value="HTH-like"/>
</dbReference>
<dbReference type="PANTHER" id="PTHR43280">
    <property type="entry name" value="ARAC-FAMILY TRANSCRIPTIONAL REGULATOR"/>
    <property type="match status" value="1"/>
</dbReference>
<dbReference type="SUPFAM" id="SSF46689">
    <property type="entry name" value="Homeodomain-like"/>
    <property type="match status" value="2"/>
</dbReference>
<dbReference type="Pfam" id="PF02311">
    <property type="entry name" value="AraC_binding"/>
    <property type="match status" value="1"/>
</dbReference>
<dbReference type="Gene3D" id="2.60.120.10">
    <property type="entry name" value="Jelly Rolls"/>
    <property type="match status" value="1"/>
</dbReference>
<accession>A0AAC8UWM2</accession>
<dbReference type="GO" id="GO:0043565">
    <property type="term" value="F:sequence-specific DNA binding"/>
    <property type="evidence" value="ECO:0007669"/>
    <property type="project" value="InterPro"/>
</dbReference>
<evidence type="ECO:0000259" key="4">
    <source>
        <dbReference type="PROSITE" id="PS01124"/>
    </source>
</evidence>
<keyword evidence="2" id="KW-0238">DNA-binding</keyword>
<organism evidence="5 6">
    <name type="scientific">Levilactobacillus koreensis</name>
    <dbReference type="NCBI Taxonomy" id="637971"/>
    <lineage>
        <taxon>Bacteria</taxon>
        <taxon>Bacillati</taxon>
        <taxon>Bacillota</taxon>
        <taxon>Bacilli</taxon>
        <taxon>Lactobacillales</taxon>
        <taxon>Lactobacillaceae</taxon>
        <taxon>Levilactobacillus</taxon>
    </lineage>
</organism>
<protein>
    <recommendedName>
        <fullName evidence="4">HTH araC/xylS-type domain-containing protein</fullName>
    </recommendedName>
</protein>
<keyword evidence="6" id="KW-1185">Reference proteome</keyword>
<evidence type="ECO:0000256" key="3">
    <source>
        <dbReference type="ARBA" id="ARBA00023163"/>
    </source>
</evidence>
<dbReference type="InterPro" id="IPR014710">
    <property type="entry name" value="RmlC-like_jellyroll"/>
</dbReference>
<dbReference type="GO" id="GO:0003700">
    <property type="term" value="F:DNA-binding transcription factor activity"/>
    <property type="evidence" value="ECO:0007669"/>
    <property type="project" value="InterPro"/>
</dbReference>
<evidence type="ECO:0000256" key="1">
    <source>
        <dbReference type="ARBA" id="ARBA00023015"/>
    </source>
</evidence>
<reference evidence="5 6" key="1">
    <citation type="submission" date="2015-07" db="EMBL/GenBank/DDBJ databases">
        <title>Lactobacillus korensis/26-25/ whole genome sequencing.</title>
        <authorList>
            <person name="Kim M.K."/>
            <person name="Im W.-T."/>
            <person name="Srinivasan S."/>
            <person name="Lee J.-J."/>
        </authorList>
    </citation>
    <scope>NUCLEOTIDE SEQUENCE [LARGE SCALE GENOMIC DNA]</scope>
    <source>
        <strain evidence="5 6">26-25</strain>
    </source>
</reference>
<dbReference type="PRINTS" id="PR00032">
    <property type="entry name" value="HTHARAC"/>
</dbReference>
<dbReference type="PROSITE" id="PS01124">
    <property type="entry name" value="HTH_ARAC_FAMILY_2"/>
    <property type="match status" value="1"/>
</dbReference>
<evidence type="ECO:0000313" key="6">
    <source>
        <dbReference type="Proteomes" id="UP000036000"/>
    </source>
</evidence>
<evidence type="ECO:0000313" key="5">
    <source>
        <dbReference type="EMBL" id="AKP64804.1"/>
    </source>
</evidence>
<dbReference type="SMART" id="SM00342">
    <property type="entry name" value="HTH_ARAC"/>
    <property type="match status" value="1"/>
</dbReference>
<name>A0AAC8UWM2_9LACO</name>
<dbReference type="KEGG" id="lko:ABN16_07200"/>
<dbReference type="Pfam" id="PF12833">
    <property type="entry name" value="HTH_18"/>
    <property type="match status" value="1"/>
</dbReference>
<dbReference type="InterPro" id="IPR009057">
    <property type="entry name" value="Homeodomain-like_sf"/>
</dbReference>
<keyword evidence="1" id="KW-0805">Transcription regulation</keyword>
<dbReference type="InterPro" id="IPR003313">
    <property type="entry name" value="AraC-bd"/>
</dbReference>
<evidence type="ECO:0000256" key="2">
    <source>
        <dbReference type="ARBA" id="ARBA00023125"/>
    </source>
</evidence>
<dbReference type="Proteomes" id="UP000036000">
    <property type="component" value="Chromosome"/>
</dbReference>
<proteinExistence type="predicted"/>